<sequence length="93" mass="10355">MHPALQILEVIDIISSHTEHRSLPALASTCRAFESPALNVLWRDLQSVEPLVKCLPSDLFGIDRECLVCHSYHMIASFRVQTKFTCAGATETS</sequence>
<comment type="caution">
    <text evidence="1">The sequence shown here is derived from an EMBL/GenBank/DDBJ whole genome shotgun (WGS) entry which is preliminary data.</text>
</comment>
<dbReference type="AlphaFoldDB" id="A0A9P7EBE4"/>
<protein>
    <recommendedName>
        <fullName evidence="3">F-box domain-containing protein</fullName>
    </recommendedName>
</protein>
<dbReference type="RefSeq" id="XP_041192962.1">
    <property type="nucleotide sequence ID" value="XM_041330993.1"/>
</dbReference>
<dbReference type="Proteomes" id="UP000807769">
    <property type="component" value="Unassembled WGS sequence"/>
</dbReference>
<dbReference type="OrthoDB" id="3543113at2759"/>
<dbReference type="EMBL" id="JABBWG010000017">
    <property type="protein sequence ID" value="KAG1816156.1"/>
    <property type="molecule type" value="Genomic_DNA"/>
</dbReference>
<gene>
    <name evidence="1" type="ORF">BJ212DRAFT_1272018</name>
</gene>
<keyword evidence="2" id="KW-1185">Reference proteome</keyword>
<organism evidence="1 2">
    <name type="scientific">Suillus subaureus</name>
    <dbReference type="NCBI Taxonomy" id="48587"/>
    <lineage>
        <taxon>Eukaryota</taxon>
        <taxon>Fungi</taxon>
        <taxon>Dikarya</taxon>
        <taxon>Basidiomycota</taxon>
        <taxon>Agaricomycotina</taxon>
        <taxon>Agaricomycetes</taxon>
        <taxon>Agaricomycetidae</taxon>
        <taxon>Boletales</taxon>
        <taxon>Suillineae</taxon>
        <taxon>Suillaceae</taxon>
        <taxon>Suillus</taxon>
    </lineage>
</organism>
<reference evidence="1" key="1">
    <citation type="journal article" date="2020" name="New Phytol.">
        <title>Comparative genomics reveals dynamic genome evolution in host specialist ectomycorrhizal fungi.</title>
        <authorList>
            <person name="Lofgren L.A."/>
            <person name="Nguyen N.H."/>
            <person name="Vilgalys R."/>
            <person name="Ruytinx J."/>
            <person name="Liao H.L."/>
            <person name="Branco S."/>
            <person name="Kuo A."/>
            <person name="LaButti K."/>
            <person name="Lipzen A."/>
            <person name="Andreopoulos W."/>
            <person name="Pangilinan J."/>
            <person name="Riley R."/>
            <person name="Hundley H."/>
            <person name="Na H."/>
            <person name="Barry K."/>
            <person name="Grigoriev I.V."/>
            <person name="Stajich J.E."/>
            <person name="Kennedy P.G."/>
        </authorList>
    </citation>
    <scope>NUCLEOTIDE SEQUENCE</scope>
    <source>
        <strain evidence="1">MN1</strain>
    </source>
</reference>
<evidence type="ECO:0000313" key="2">
    <source>
        <dbReference type="Proteomes" id="UP000807769"/>
    </source>
</evidence>
<proteinExistence type="predicted"/>
<name>A0A9P7EBE4_9AGAM</name>
<evidence type="ECO:0008006" key="3">
    <source>
        <dbReference type="Google" id="ProtNLM"/>
    </source>
</evidence>
<dbReference type="GeneID" id="64625010"/>
<accession>A0A9P7EBE4</accession>
<evidence type="ECO:0000313" key="1">
    <source>
        <dbReference type="EMBL" id="KAG1816156.1"/>
    </source>
</evidence>